<gene>
    <name evidence="1" type="ordered locus">AM1_5393</name>
</gene>
<accession>B0CBU9</accession>
<proteinExistence type="predicted"/>
<keyword evidence="2" id="KW-1185">Reference proteome</keyword>
<name>B0CBU9_ACAM1</name>
<dbReference type="HOGENOM" id="CLU_3228083_0_0_3"/>
<dbReference type="KEGG" id="amr:AM1_5393"/>
<dbReference type="Proteomes" id="UP000000268">
    <property type="component" value="Chromosome"/>
</dbReference>
<evidence type="ECO:0000313" key="1">
    <source>
        <dbReference type="EMBL" id="ABW30349.1"/>
    </source>
</evidence>
<evidence type="ECO:0000313" key="2">
    <source>
        <dbReference type="Proteomes" id="UP000000268"/>
    </source>
</evidence>
<protein>
    <submittedName>
        <fullName evidence="1">Uncharacterized protein</fullName>
    </submittedName>
</protein>
<sequence>MEAAKTTTAMMPTEATTTVKSVATVAEFSKFYGDHFWLLLIGE</sequence>
<reference evidence="1 2" key="1">
    <citation type="journal article" date="2008" name="Proc. Natl. Acad. Sci. U.S.A.">
        <title>Niche adaptation and genome expansion in the chlorophyll d-producing cyanobacterium Acaryochloris marina.</title>
        <authorList>
            <person name="Swingley W.D."/>
            <person name="Chen M."/>
            <person name="Cheung P.C."/>
            <person name="Conrad A.L."/>
            <person name="Dejesa L.C."/>
            <person name="Hao J."/>
            <person name="Honchak B.M."/>
            <person name="Karbach L.E."/>
            <person name="Kurdoglu A."/>
            <person name="Lahiri S."/>
            <person name="Mastrian S.D."/>
            <person name="Miyashita H."/>
            <person name="Page L."/>
            <person name="Ramakrishna P."/>
            <person name="Satoh S."/>
            <person name="Sattley W.M."/>
            <person name="Shimada Y."/>
            <person name="Taylor H.L."/>
            <person name="Tomo T."/>
            <person name="Tsuchiya T."/>
            <person name="Wang Z.T."/>
            <person name="Raymond J."/>
            <person name="Mimuro M."/>
            <person name="Blankenship R.E."/>
            <person name="Touchman J.W."/>
        </authorList>
    </citation>
    <scope>NUCLEOTIDE SEQUENCE [LARGE SCALE GENOMIC DNA]</scope>
    <source>
        <strain evidence="2">MBIC 11017</strain>
    </source>
</reference>
<dbReference type="EMBL" id="CP000828">
    <property type="protein sequence ID" value="ABW30349.1"/>
    <property type="molecule type" value="Genomic_DNA"/>
</dbReference>
<dbReference type="AlphaFoldDB" id="B0CBU9"/>
<organism evidence="1 2">
    <name type="scientific">Acaryochloris marina (strain MBIC 11017)</name>
    <dbReference type="NCBI Taxonomy" id="329726"/>
    <lineage>
        <taxon>Bacteria</taxon>
        <taxon>Bacillati</taxon>
        <taxon>Cyanobacteriota</taxon>
        <taxon>Cyanophyceae</taxon>
        <taxon>Acaryochloridales</taxon>
        <taxon>Acaryochloridaceae</taxon>
        <taxon>Acaryochloris</taxon>
    </lineage>
</organism>